<dbReference type="AlphaFoldDB" id="A0A267EMI9"/>
<sequence>GGGSGGSGGGGGGGGGAYGRGSSTTRQSGMHPRMFRRANQKLIAGYPSDSPVSTTDEDWEAEDLNYMGNTARLDGSETSVGPDEWSSGLARSGQQQAQQHQQLAQHQILLSSAGSARGGKRHWAPGEGVIDQHLFLLDDRPWQEFYTLFFTPIYCVAAAASLLLLLLLLIDGSVLYTQLALVFLLPGCLLAVGLLANLLTCCLFPAPSGSTAPAYDTWADPLNQQ</sequence>
<feature type="region of interest" description="Disordered" evidence="1">
    <location>
        <begin position="1"/>
        <end position="56"/>
    </location>
</feature>
<keyword evidence="2" id="KW-0812">Transmembrane</keyword>
<evidence type="ECO:0000313" key="4">
    <source>
        <dbReference type="Proteomes" id="UP000215902"/>
    </source>
</evidence>
<feature type="region of interest" description="Disordered" evidence="1">
    <location>
        <begin position="71"/>
        <end position="97"/>
    </location>
</feature>
<proteinExistence type="predicted"/>
<protein>
    <submittedName>
        <fullName evidence="3">Uncharacterized protein</fullName>
    </submittedName>
</protein>
<dbReference type="EMBL" id="NIVC01001983">
    <property type="protein sequence ID" value="PAA61972.1"/>
    <property type="molecule type" value="Genomic_DNA"/>
</dbReference>
<dbReference type="Proteomes" id="UP000215902">
    <property type="component" value="Unassembled WGS sequence"/>
</dbReference>
<feature type="compositionally biased region" description="Gly residues" evidence="1">
    <location>
        <begin position="1"/>
        <end position="19"/>
    </location>
</feature>
<comment type="caution">
    <text evidence="3">The sequence shown here is derived from an EMBL/GenBank/DDBJ whole genome shotgun (WGS) entry which is preliminary data.</text>
</comment>
<name>A0A267EMI9_9PLAT</name>
<accession>A0A267EMI9</accession>
<gene>
    <name evidence="3" type="ORF">BOX15_Mlig024310g2</name>
</gene>
<feature type="transmembrane region" description="Helical" evidence="2">
    <location>
        <begin position="145"/>
        <end position="170"/>
    </location>
</feature>
<keyword evidence="2" id="KW-0472">Membrane</keyword>
<reference evidence="3 4" key="1">
    <citation type="submission" date="2017-06" db="EMBL/GenBank/DDBJ databases">
        <title>A platform for efficient transgenesis in Macrostomum lignano, a flatworm model organism for stem cell research.</title>
        <authorList>
            <person name="Berezikov E."/>
        </authorList>
    </citation>
    <scope>NUCLEOTIDE SEQUENCE [LARGE SCALE GENOMIC DNA]</scope>
    <source>
        <strain evidence="3">DV1</strain>
        <tissue evidence="3">Whole organism</tissue>
    </source>
</reference>
<evidence type="ECO:0000256" key="1">
    <source>
        <dbReference type="SAM" id="MobiDB-lite"/>
    </source>
</evidence>
<keyword evidence="2" id="KW-1133">Transmembrane helix</keyword>
<evidence type="ECO:0000313" key="3">
    <source>
        <dbReference type="EMBL" id="PAA61972.1"/>
    </source>
</evidence>
<feature type="non-terminal residue" evidence="3">
    <location>
        <position position="1"/>
    </location>
</feature>
<keyword evidence="4" id="KW-1185">Reference proteome</keyword>
<evidence type="ECO:0000256" key="2">
    <source>
        <dbReference type="SAM" id="Phobius"/>
    </source>
</evidence>
<feature type="compositionally biased region" description="Low complexity" evidence="1">
    <location>
        <begin position="86"/>
        <end position="97"/>
    </location>
</feature>
<feature type="transmembrane region" description="Helical" evidence="2">
    <location>
        <begin position="176"/>
        <end position="199"/>
    </location>
</feature>
<organism evidence="3 4">
    <name type="scientific">Macrostomum lignano</name>
    <dbReference type="NCBI Taxonomy" id="282301"/>
    <lineage>
        <taxon>Eukaryota</taxon>
        <taxon>Metazoa</taxon>
        <taxon>Spiralia</taxon>
        <taxon>Lophotrochozoa</taxon>
        <taxon>Platyhelminthes</taxon>
        <taxon>Rhabditophora</taxon>
        <taxon>Macrostomorpha</taxon>
        <taxon>Macrostomida</taxon>
        <taxon>Macrostomidae</taxon>
        <taxon>Macrostomum</taxon>
    </lineage>
</organism>